<keyword evidence="3" id="KW-1185">Reference proteome</keyword>
<accession>A0ABP0BST1</accession>
<reference evidence="2 3" key="1">
    <citation type="submission" date="2024-01" db="EMBL/GenBank/DDBJ databases">
        <authorList>
            <person name="Allen C."/>
            <person name="Tagirdzhanova G."/>
        </authorList>
    </citation>
    <scope>NUCLEOTIDE SEQUENCE [LARGE SCALE GENOMIC DNA]</scope>
</reference>
<feature type="signal peptide" evidence="1">
    <location>
        <begin position="1"/>
        <end position="19"/>
    </location>
</feature>
<feature type="chain" id="PRO_5045903359" evidence="1">
    <location>
        <begin position="20"/>
        <end position="196"/>
    </location>
</feature>
<proteinExistence type="predicted"/>
<dbReference type="EMBL" id="CAWUHC010000039">
    <property type="protein sequence ID" value="CAK7222481.1"/>
    <property type="molecule type" value="Genomic_DNA"/>
</dbReference>
<evidence type="ECO:0000256" key="1">
    <source>
        <dbReference type="SAM" id="SignalP"/>
    </source>
</evidence>
<gene>
    <name evidence="2" type="ORF">SBRCBS47491_004879</name>
</gene>
<evidence type="ECO:0000313" key="2">
    <source>
        <dbReference type="EMBL" id="CAK7222481.1"/>
    </source>
</evidence>
<sequence>MHFASLLSGAGVLAGSASAAATKCKPSSEAVDLGPFICEVNHLLGGANFNPQTGLVFQKDAGISLDFKTDCVDNSGNEFLYCFDVSAQNPTGQQFRFTLTHDVPDGHQGYMFEFFYASSSLSSQIIECIDNQDSAREDPIYLADLGTGAINQFIDHQYAFSGSDSGPTAFTCTMSLTDSAEVTFAGFSIYEVCGGK</sequence>
<name>A0ABP0BST1_9PEZI</name>
<protein>
    <submittedName>
        <fullName evidence="2">Uncharacterized protein</fullName>
    </submittedName>
</protein>
<evidence type="ECO:0000313" key="3">
    <source>
        <dbReference type="Proteomes" id="UP001642406"/>
    </source>
</evidence>
<dbReference type="Proteomes" id="UP001642406">
    <property type="component" value="Unassembled WGS sequence"/>
</dbReference>
<comment type="caution">
    <text evidence="2">The sequence shown here is derived from an EMBL/GenBank/DDBJ whole genome shotgun (WGS) entry which is preliminary data.</text>
</comment>
<organism evidence="2 3">
    <name type="scientific">Sporothrix bragantina</name>
    <dbReference type="NCBI Taxonomy" id="671064"/>
    <lineage>
        <taxon>Eukaryota</taxon>
        <taxon>Fungi</taxon>
        <taxon>Dikarya</taxon>
        <taxon>Ascomycota</taxon>
        <taxon>Pezizomycotina</taxon>
        <taxon>Sordariomycetes</taxon>
        <taxon>Sordariomycetidae</taxon>
        <taxon>Ophiostomatales</taxon>
        <taxon>Ophiostomataceae</taxon>
        <taxon>Sporothrix</taxon>
    </lineage>
</organism>
<keyword evidence="1" id="KW-0732">Signal</keyword>